<sequence length="108" mass="11425">MNIVARDEVLRSIKEAEGKTTIKLEKARSEALDITSKARAKAADTLSSGLQDADAEAQSMIDDTRAAAGKKANSIRTDGEAALAAIHEHGEKNRSSAVDSVLDAFLQS</sequence>
<reference evidence="1 2" key="1">
    <citation type="journal article" date="2015" name="Nat. Commun.">
        <title>Genomic and transcriptomic evidence for scavenging of diverse organic compounds by widespread deep-sea archaea.</title>
        <authorList>
            <person name="Li M."/>
            <person name="Baker B.J."/>
            <person name="Anantharaman K."/>
            <person name="Jain S."/>
            <person name="Breier J.A."/>
            <person name="Dick G.J."/>
        </authorList>
    </citation>
    <scope>NUCLEOTIDE SEQUENCE [LARGE SCALE GENOMIC DNA]</scope>
    <source>
        <strain evidence="1">Cayman_51_deep</strain>
    </source>
</reference>
<comment type="caution">
    <text evidence="1">The sequence shown here is derived from an EMBL/GenBank/DDBJ whole genome shotgun (WGS) entry which is preliminary data.</text>
</comment>
<evidence type="ECO:0000313" key="2">
    <source>
        <dbReference type="Proteomes" id="UP000248161"/>
    </source>
</evidence>
<proteinExistence type="predicted"/>
<evidence type="ECO:0008006" key="3">
    <source>
        <dbReference type="Google" id="ProtNLM"/>
    </source>
</evidence>
<gene>
    <name evidence="1" type="ORF">CXX69_03170</name>
</gene>
<dbReference type="EMBL" id="PSPG01000005">
    <property type="protein sequence ID" value="PXF21812.1"/>
    <property type="molecule type" value="Genomic_DNA"/>
</dbReference>
<organism evidence="1 2">
    <name type="scientific">Candidatus Thalassarchaeum betae</name>
    <dbReference type="NCBI Taxonomy" id="2599289"/>
    <lineage>
        <taxon>Archaea</taxon>
        <taxon>Methanobacteriati</taxon>
        <taxon>Thermoplasmatota</taxon>
        <taxon>Candidatus Poseidoniia</taxon>
        <taxon>Candidatus Poseidoniales</taxon>
        <taxon>Candidatus Thalassarchaeaceae</taxon>
        <taxon>Candidatus Thalassarchaeum</taxon>
    </lineage>
</organism>
<dbReference type="Gene3D" id="1.20.5.2950">
    <property type="match status" value="1"/>
</dbReference>
<dbReference type="Proteomes" id="UP000248161">
    <property type="component" value="Unassembled WGS sequence"/>
</dbReference>
<accession>A0A2V3HSI6</accession>
<evidence type="ECO:0000313" key="1">
    <source>
        <dbReference type="EMBL" id="PXF21812.1"/>
    </source>
</evidence>
<dbReference type="AlphaFoldDB" id="A0A2V3HSI6"/>
<protein>
    <recommendedName>
        <fullName evidence="3">ATP synthase archaeal subunit H</fullName>
    </recommendedName>
</protein>
<name>A0A2V3HSI6_9ARCH</name>